<dbReference type="SUPFAM" id="SSF55729">
    <property type="entry name" value="Acyl-CoA N-acyltransferases (Nat)"/>
    <property type="match status" value="1"/>
</dbReference>
<gene>
    <name evidence="1" type="ORF">LKD37_14800</name>
</gene>
<name>A0AAE3DE63_9FIRM</name>
<dbReference type="RefSeq" id="WP_213540298.1">
    <property type="nucleotide sequence ID" value="NZ_JAJEPW010000068.1"/>
</dbReference>
<reference evidence="1" key="1">
    <citation type="submission" date="2021-10" db="EMBL/GenBank/DDBJ databases">
        <title>Anaerobic single-cell dispensing facilitates the cultivation of human gut bacteria.</title>
        <authorList>
            <person name="Afrizal A."/>
        </authorList>
    </citation>
    <scope>NUCLEOTIDE SEQUENCE</scope>
    <source>
        <strain evidence="1">CLA-AA-H272</strain>
    </source>
</reference>
<sequence length="77" mass="9024">MNLKVSFSWIGLVIFALPMRHISPCRFNPFADICKAQAKHRDFDQVTLDVWTFNESAQKFYAAAGFQPYRCFWESQT</sequence>
<accession>A0AAE3DE63</accession>
<evidence type="ECO:0000313" key="1">
    <source>
        <dbReference type="EMBL" id="MCC2130758.1"/>
    </source>
</evidence>
<protein>
    <submittedName>
        <fullName evidence="1">Uncharacterized protein</fullName>
    </submittedName>
</protein>
<dbReference type="AlphaFoldDB" id="A0AAE3DE63"/>
<comment type="caution">
    <text evidence="1">The sequence shown here is derived from an EMBL/GenBank/DDBJ whole genome shotgun (WGS) entry which is preliminary data.</text>
</comment>
<proteinExistence type="predicted"/>
<dbReference type="Proteomes" id="UP001199319">
    <property type="component" value="Unassembled WGS sequence"/>
</dbReference>
<dbReference type="Gene3D" id="3.40.630.30">
    <property type="match status" value="1"/>
</dbReference>
<dbReference type="InterPro" id="IPR016181">
    <property type="entry name" value="Acyl_CoA_acyltransferase"/>
</dbReference>
<organism evidence="1 2">
    <name type="scientific">Brotocaccenecus cirricatena</name>
    <dbReference type="NCBI Taxonomy" id="3064195"/>
    <lineage>
        <taxon>Bacteria</taxon>
        <taxon>Bacillati</taxon>
        <taxon>Bacillota</taxon>
        <taxon>Clostridia</taxon>
        <taxon>Eubacteriales</taxon>
        <taxon>Oscillospiraceae</taxon>
        <taxon>Brotocaccenecus</taxon>
    </lineage>
</organism>
<keyword evidence="2" id="KW-1185">Reference proteome</keyword>
<dbReference type="EMBL" id="JAJEPW010000068">
    <property type="protein sequence ID" value="MCC2130758.1"/>
    <property type="molecule type" value="Genomic_DNA"/>
</dbReference>
<evidence type="ECO:0000313" key="2">
    <source>
        <dbReference type="Proteomes" id="UP001199319"/>
    </source>
</evidence>